<feature type="region of interest" description="Disordered" evidence="2">
    <location>
        <begin position="1"/>
        <end position="47"/>
    </location>
</feature>
<evidence type="ECO:0000313" key="4">
    <source>
        <dbReference type="Ensembl" id="ENSNNAP00000028201.1"/>
    </source>
</evidence>
<dbReference type="OrthoDB" id="10054061at2759"/>
<feature type="transmembrane region" description="Helical" evidence="3">
    <location>
        <begin position="201"/>
        <end position="220"/>
    </location>
</feature>
<keyword evidence="5" id="KW-1185">Reference proteome</keyword>
<evidence type="ECO:0000256" key="2">
    <source>
        <dbReference type="SAM" id="MobiDB-lite"/>
    </source>
</evidence>
<dbReference type="Ensembl" id="ENSNNAT00000029552.1">
    <property type="protein sequence ID" value="ENSNNAP00000028201.1"/>
    <property type="gene ID" value="ENSNNAG00000018189.1"/>
</dbReference>
<dbReference type="GO" id="GO:0005783">
    <property type="term" value="C:endoplasmic reticulum"/>
    <property type="evidence" value="ECO:0007669"/>
    <property type="project" value="TreeGrafter"/>
</dbReference>
<feature type="region of interest" description="Disordered" evidence="2">
    <location>
        <begin position="95"/>
        <end position="130"/>
    </location>
</feature>
<organism evidence="4 5">
    <name type="scientific">Naja naja</name>
    <name type="common">Indian cobra</name>
    <dbReference type="NCBI Taxonomy" id="35670"/>
    <lineage>
        <taxon>Eukaryota</taxon>
        <taxon>Metazoa</taxon>
        <taxon>Chordata</taxon>
        <taxon>Craniata</taxon>
        <taxon>Vertebrata</taxon>
        <taxon>Euteleostomi</taxon>
        <taxon>Lepidosauria</taxon>
        <taxon>Squamata</taxon>
        <taxon>Bifurcata</taxon>
        <taxon>Unidentata</taxon>
        <taxon>Episquamata</taxon>
        <taxon>Toxicofera</taxon>
        <taxon>Serpentes</taxon>
        <taxon>Colubroidea</taxon>
        <taxon>Elapidae</taxon>
        <taxon>Elapinae</taxon>
        <taxon>Naja</taxon>
    </lineage>
</organism>
<evidence type="ECO:0000256" key="1">
    <source>
        <dbReference type="ARBA" id="ARBA00017902"/>
    </source>
</evidence>
<keyword evidence="3" id="KW-0472">Membrane</keyword>
<dbReference type="GeneTree" id="ENSGT00390000018294"/>
<gene>
    <name evidence="4" type="primary">SMIM14</name>
</gene>
<keyword evidence="3" id="KW-1133">Transmembrane helix</keyword>
<feature type="region of interest" description="Disordered" evidence="2">
    <location>
        <begin position="229"/>
        <end position="249"/>
    </location>
</feature>
<evidence type="ECO:0000313" key="5">
    <source>
        <dbReference type="Proteomes" id="UP000694559"/>
    </source>
</evidence>
<evidence type="ECO:0000256" key="3">
    <source>
        <dbReference type="SAM" id="Phobius"/>
    </source>
</evidence>
<keyword evidence="3" id="KW-0812">Transmembrane</keyword>
<reference evidence="4" key="2">
    <citation type="submission" date="2025-09" db="UniProtKB">
        <authorList>
            <consortium name="Ensembl"/>
        </authorList>
    </citation>
    <scope>IDENTIFICATION</scope>
</reference>
<dbReference type="InterPro" id="IPR020309">
    <property type="entry name" value="Smim-14"/>
</dbReference>
<dbReference type="PANTHER" id="PTHR31019:SF1">
    <property type="entry name" value="SMALL INTEGRAL MEMBRANE PROTEIN 14"/>
    <property type="match status" value="1"/>
</dbReference>
<name>A0A8C6YFX1_NAJNA</name>
<dbReference type="Proteomes" id="UP000694559">
    <property type="component" value="Unplaced"/>
</dbReference>
<proteinExistence type="predicted"/>
<protein>
    <recommendedName>
        <fullName evidence="1">Small integral membrane protein 14</fullName>
    </recommendedName>
</protein>
<feature type="compositionally biased region" description="Polar residues" evidence="2">
    <location>
        <begin position="229"/>
        <end position="239"/>
    </location>
</feature>
<dbReference type="AlphaFoldDB" id="A0A8C6YFX1"/>
<reference evidence="4" key="1">
    <citation type="submission" date="2025-08" db="UniProtKB">
        <authorList>
            <consortium name="Ensembl"/>
        </authorList>
    </citation>
    <scope>IDENTIFICATION</scope>
</reference>
<sequence>GKQGGVVLGPQNSLPPLPPICGGGSERQPRGRKSEPPPSALFLRWSQRNKKTSSIALKCSKHPESRTKRANQRLALASRFACECQLSARCEGRPRERAEGASVATGGRRSLRPCTAPAREGGGRAPPFGGSRQIRVSLQGPESDVVSAIKTQDEKVDFFPCTASPKLHQAANLLRQSQSYCTDTECLQELPGPNPSAENDISVTMIMVGWLVVALVLFLMRPISLRRSMTSEKPSSPHNGQEPPAPAVD</sequence>
<dbReference type="Pfam" id="PF11027">
    <property type="entry name" value="DUF2615"/>
    <property type="match status" value="1"/>
</dbReference>
<accession>A0A8C6YFX1</accession>
<dbReference type="PANTHER" id="PTHR31019">
    <property type="entry name" value="SMALL INTEGRAL MEMBRANE PROTEIN 14"/>
    <property type="match status" value="1"/>
</dbReference>